<dbReference type="PANTHER" id="PTHR30081">
    <property type="entry name" value="PROTEIN-EXPORT MEMBRANE PROTEIN SEC"/>
    <property type="match status" value="1"/>
</dbReference>
<dbReference type="InterPro" id="IPR048634">
    <property type="entry name" value="SecD_SecF_C"/>
</dbReference>
<evidence type="ECO:0000256" key="4">
    <source>
        <dbReference type="ARBA" id="ARBA00022692"/>
    </source>
</evidence>
<evidence type="ECO:0000256" key="5">
    <source>
        <dbReference type="ARBA" id="ARBA00022927"/>
    </source>
</evidence>
<dbReference type="Gene3D" id="1.20.1640.10">
    <property type="entry name" value="Multidrug efflux transporter AcrB transmembrane domain"/>
    <property type="match status" value="1"/>
</dbReference>
<evidence type="ECO:0000256" key="1">
    <source>
        <dbReference type="ARBA" id="ARBA00004651"/>
    </source>
</evidence>
<feature type="transmembrane region" description="Helical" evidence="9">
    <location>
        <begin position="438"/>
        <end position="458"/>
    </location>
</feature>
<dbReference type="GO" id="GO:0015031">
    <property type="term" value="P:protein transport"/>
    <property type="evidence" value="ECO:0007669"/>
    <property type="project" value="UniProtKB-KW"/>
</dbReference>
<gene>
    <name evidence="11" type="ORF">HON47_03935</name>
</gene>
<dbReference type="SUPFAM" id="SSF82866">
    <property type="entry name" value="Multidrug efflux transporter AcrB transmembrane domain"/>
    <property type="match status" value="1"/>
</dbReference>
<name>A0A8T5GG56_9ARCH</name>
<feature type="transmembrane region" description="Helical" evidence="9">
    <location>
        <begin position="384"/>
        <end position="403"/>
    </location>
</feature>
<dbReference type="Proteomes" id="UP000722459">
    <property type="component" value="Unassembled WGS sequence"/>
</dbReference>
<accession>A0A8T5GG56</accession>
<dbReference type="EMBL" id="JABJNZ010000052">
    <property type="protein sequence ID" value="MBT4870698.1"/>
    <property type="molecule type" value="Genomic_DNA"/>
</dbReference>
<evidence type="ECO:0000256" key="2">
    <source>
        <dbReference type="ARBA" id="ARBA00022448"/>
    </source>
</evidence>
<feature type="domain" description="Protein export membrane protein SecD/SecF C-terminal" evidence="10">
    <location>
        <begin position="366"/>
        <end position="527"/>
    </location>
</feature>
<keyword evidence="5" id="KW-0653">Protein transport</keyword>
<dbReference type="Pfam" id="PF02355">
    <property type="entry name" value="SecD_SecF_C"/>
    <property type="match status" value="1"/>
</dbReference>
<dbReference type="InterPro" id="IPR022646">
    <property type="entry name" value="SecD/SecF_CS"/>
</dbReference>
<dbReference type="InterPro" id="IPR022813">
    <property type="entry name" value="SecD/SecF_arch_bac"/>
</dbReference>
<dbReference type="Pfam" id="PF07549">
    <property type="entry name" value="Sec_GG"/>
    <property type="match status" value="1"/>
</dbReference>
<keyword evidence="7" id="KW-0811">Translocation</keyword>
<evidence type="ECO:0000256" key="6">
    <source>
        <dbReference type="ARBA" id="ARBA00022989"/>
    </source>
</evidence>
<dbReference type="GO" id="GO:0005886">
    <property type="term" value="C:plasma membrane"/>
    <property type="evidence" value="ECO:0007669"/>
    <property type="project" value="UniProtKB-SubCell"/>
</dbReference>
<keyword evidence="8 9" id="KW-0472">Membrane</keyword>
<dbReference type="Gene3D" id="3.30.70.3400">
    <property type="match status" value="1"/>
</dbReference>
<keyword evidence="4 9" id="KW-0812">Transmembrane</keyword>
<proteinExistence type="predicted"/>
<keyword evidence="3" id="KW-1003">Cell membrane</keyword>
<evidence type="ECO:0000256" key="7">
    <source>
        <dbReference type="ARBA" id="ARBA00023010"/>
    </source>
</evidence>
<comment type="subcellular location">
    <subcellularLocation>
        <location evidence="1">Cell membrane</location>
        <topology evidence="1">Multi-pass membrane protein</topology>
    </subcellularLocation>
</comment>
<evidence type="ECO:0000256" key="3">
    <source>
        <dbReference type="ARBA" id="ARBA00022475"/>
    </source>
</evidence>
<organism evidence="11 12">
    <name type="scientific">Candidatus Iainarchaeum sp</name>
    <dbReference type="NCBI Taxonomy" id="3101447"/>
    <lineage>
        <taxon>Archaea</taxon>
        <taxon>Candidatus Iainarchaeota</taxon>
        <taxon>Candidatus Iainarchaeia</taxon>
        <taxon>Candidatus Iainarchaeales</taxon>
        <taxon>Candidatus Iainarchaeaceae</taxon>
        <taxon>Candidatus Iainarchaeum</taxon>
    </lineage>
</organism>
<keyword evidence="6 9" id="KW-1133">Transmembrane helix</keyword>
<keyword evidence="2" id="KW-0813">Transport</keyword>
<evidence type="ECO:0000256" key="9">
    <source>
        <dbReference type="SAM" id="Phobius"/>
    </source>
</evidence>
<evidence type="ECO:0000256" key="8">
    <source>
        <dbReference type="ARBA" id="ARBA00023136"/>
    </source>
</evidence>
<feature type="transmembrane region" description="Helical" evidence="9">
    <location>
        <begin position="479"/>
        <end position="500"/>
    </location>
</feature>
<feature type="transmembrane region" description="Helical" evidence="9">
    <location>
        <begin position="410"/>
        <end position="432"/>
    </location>
</feature>
<evidence type="ECO:0000259" key="10">
    <source>
        <dbReference type="Pfam" id="PF02355"/>
    </source>
</evidence>
<feature type="transmembrane region" description="Helical" evidence="9">
    <location>
        <begin position="512"/>
        <end position="533"/>
    </location>
</feature>
<reference evidence="11" key="1">
    <citation type="journal article" date="2021" name="ISME J.">
        <title>Mercury methylation by metabolically versatile and cosmopolitan marine bacteria.</title>
        <authorList>
            <person name="Lin H."/>
            <person name="Ascher D.B."/>
            <person name="Myung Y."/>
            <person name="Lamborg C.H."/>
            <person name="Hallam S.J."/>
            <person name="Gionfriddo C.M."/>
            <person name="Holt K.E."/>
            <person name="Moreau J.W."/>
        </authorList>
    </citation>
    <scope>NUCLEOTIDE SEQUENCE</scope>
    <source>
        <strain evidence="11">SI075_bin30</strain>
    </source>
</reference>
<evidence type="ECO:0000313" key="11">
    <source>
        <dbReference type="EMBL" id="MBT4870698.1"/>
    </source>
</evidence>
<evidence type="ECO:0000313" key="12">
    <source>
        <dbReference type="Proteomes" id="UP000722459"/>
    </source>
</evidence>
<comment type="caution">
    <text evidence="11">The sequence shown here is derived from an EMBL/GenBank/DDBJ whole genome shotgun (WGS) entry which is preliminary data.</text>
</comment>
<protein>
    <recommendedName>
        <fullName evidence="10">Protein export membrane protein SecD/SecF C-terminal domain-containing protein</fullName>
    </recommendedName>
</protein>
<dbReference type="PANTHER" id="PTHR30081:SF1">
    <property type="entry name" value="PROTEIN TRANSLOCASE SUBUNIT SECD"/>
    <property type="match status" value="1"/>
</dbReference>
<sequence length="547" mass="60299">MNPLIKNWQLTLLAIFLILAVLIVFNPFQADKAGYYPYTNIKLGIDFEGGTVMQLELQEEVSGDEISRIGNIISKRADPSGLMNITVTPIGKKFVVIRMPESDPQKLEVIESRIRQQGKFEAALDGQVLFTGDEIKKVLRTDTSYGLFQAGPGVVEWRLPFILNETASKRFTNDTFHKCSQTSFTPQGTISYDCEKTYFFLDKPDALVVISEEQYTNDDITLNAGDLFQNIPQGTQITELIEDSRVNVIVYEDGFDQNVLAAAFSENSNAYISNDLGNEVIVALENVGFNVTKIENEAPWIWNTLNARQVISLTENITNEDLVDPAQAEIISTLVISGRRDDGDTARADLEELTILLESGSLPTPVKSISKETISPSLGESFKGLVLFMGLIAFIIVALVVTIRYRMFKLAIPIFIIGASEVLINLSFITLIQWPLDLAAFAGLIAAIGTGVDSEIVITDEIIGRKDKAAMSLIKRIKTALFIVMVAAFTIIGVMGPIVLFSRSFPGIDKLYGFAVVAIAGALIGVFITRPAFTKIIEKIVEKIEKE</sequence>
<dbReference type="AlphaFoldDB" id="A0A8T5GG56"/>